<evidence type="ECO:0000256" key="1">
    <source>
        <dbReference type="SAM" id="MobiDB-lite"/>
    </source>
</evidence>
<proteinExistence type="predicted"/>
<feature type="domain" description="Primase C-terminal 2" evidence="2">
    <location>
        <begin position="5"/>
        <end position="77"/>
    </location>
</feature>
<comment type="caution">
    <text evidence="3">The sequence shown here is derived from an EMBL/GenBank/DDBJ whole genome shotgun (WGS) entry which is preliminary data.</text>
</comment>
<feature type="compositionally biased region" description="Low complexity" evidence="1">
    <location>
        <begin position="86"/>
        <end position="97"/>
    </location>
</feature>
<evidence type="ECO:0000259" key="2">
    <source>
        <dbReference type="Pfam" id="PF08707"/>
    </source>
</evidence>
<dbReference type="AlphaFoldDB" id="A0A9D9ILF5"/>
<evidence type="ECO:0000313" key="3">
    <source>
        <dbReference type="EMBL" id="MBO8475049.1"/>
    </source>
</evidence>
<name>A0A9D9ILF5_9BACT</name>
<gene>
    <name evidence="3" type="ORF">IAB91_07155</name>
</gene>
<protein>
    <submittedName>
        <fullName evidence="3">DUF3987 domain-containing protein</fullName>
    </submittedName>
</protein>
<reference evidence="3" key="2">
    <citation type="journal article" date="2021" name="PeerJ">
        <title>Extensive microbial diversity within the chicken gut microbiome revealed by metagenomics and culture.</title>
        <authorList>
            <person name="Gilroy R."/>
            <person name="Ravi A."/>
            <person name="Getino M."/>
            <person name="Pursley I."/>
            <person name="Horton D.L."/>
            <person name="Alikhan N.F."/>
            <person name="Baker D."/>
            <person name="Gharbi K."/>
            <person name="Hall N."/>
            <person name="Watson M."/>
            <person name="Adriaenssens E.M."/>
            <person name="Foster-Nyarko E."/>
            <person name="Jarju S."/>
            <person name="Secka A."/>
            <person name="Antonio M."/>
            <person name="Oren A."/>
            <person name="Chaudhuri R.R."/>
            <person name="La Ragione R."/>
            <person name="Hildebrand F."/>
            <person name="Pallen M.J."/>
        </authorList>
    </citation>
    <scope>NUCLEOTIDE SEQUENCE</scope>
    <source>
        <strain evidence="3">B1-13419</strain>
    </source>
</reference>
<reference evidence="3" key="1">
    <citation type="submission" date="2020-10" db="EMBL/GenBank/DDBJ databases">
        <authorList>
            <person name="Gilroy R."/>
        </authorList>
    </citation>
    <scope>NUCLEOTIDE SEQUENCE</scope>
    <source>
        <strain evidence="3">B1-13419</strain>
    </source>
</reference>
<sequence length="566" mass="64049">MTQRIEAANVDITDGYKNWLEIGFALSSEMGEGGRDYFHRVSRFNAEYSEVETNRQYDHCLKSSGSGITIKSFFKRAKDCGISITTSSNPSVSSSSSRRGNEDGKGHLSTLRIEDNEESEDDEELLPAFSYSVADRLPGFLKKIVDQSFSEQDADILLLGAMTCISACLSNVSGVYDKRTVYPNLFLFVTARASSGKGRLGLCRNLVDPVHQQLRQINEAERDEYKQRMQSYNVANKKEKANMEKPEEPPLRVLIIPANASATAVYQVLNDNDGKGLMFESEGDTLANTLSSDYGNYSDGFRKAFHHETISYVRRKDREYVELRNPRLSVLLTGTPKQILNLISDAENGLFSRFIFYYLRMQLVWKDVFAECSDGTADDVFQRLGKEFFDFYILIRDSGNIHIRLTPEQGQAFNSFFDAVQRDYIGKYGDDIIASVRRLGLTAFRIMMILSVLRIMDDGEMTENRICTEDDFNVTMEIVKVLLEHTAKVFKELPPSGTGPSLHNARSARQDLFYARLATDFCRQDYLEAAKSLDISDATAERYIKKLCETGLLERMAPGKFHKTGK</sequence>
<evidence type="ECO:0000313" key="4">
    <source>
        <dbReference type="Proteomes" id="UP000823757"/>
    </source>
</evidence>
<dbReference type="Pfam" id="PF08707">
    <property type="entry name" value="PriCT_2"/>
    <property type="match status" value="1"/>
</dbReference>
<dbReference type="EMBL" id="JADIMD010000106">
    <property type="protein sequence ID" value="MBO8475049.1"/>
    <property type="molecule type" value="Genomic_DNA"/>
</dbReference>
<dbReference type="InterPro" id="IPR025048">
    <property type="entry name" value="DUF3987"/>
</dbReference>
<feature type="region of interest" description="Disordered" evidence="1">
    <location>
        <begin position="86"/>
        <end position="122"/>
    </location>
</feature>
<accession>A0A9D9ILF5</accession>
<dbReference type="Pfam" id="PF13148">
    <property type="entry name" value="DUF3987"/>
    <property type="match status" value="1"/>
</dbReference>
<dbReference type="InterPro" id="IPR014819">
    <property type="entry name" value="PriCT_2"/>
</dbReference>
<dbReference type="Proteomes" id="UP000823757">
    <property type="component" value="Unassembled WGS sequence"/>
</dbReference>
<organism evidence="3 4">
    <name type="scientific">Candidatus Cryptobacteroides faecigallinarum</name>
    <dbReference type="NCBI Taxonomy" id="2840763"/>
    <lineage>
        <taxon>Bacteria</taxon>
        <taxon>Pseudomonadati</taxon>
        <taxon>Bacteroidota</taxon>
        <taxon>Bacteroidia</taxon>
        <taxon>Bacteroidales</taxon>
        <taxon>Candidatus Cryptobacteroides</taxon>
    </lineage>
</organism>
<dbReference type="GO" id="GO:0016817">
    <property type="term" value="F:hydrolase activity, acting on acid anhydrides"/>
    <property type="evidence" value="ECO:0007669"/>
    <property type="project" value="InterPro"/>
</dbReference>